<name>G8UNI4_TANFA</name>
<keyword evidence="1" id="KW-0812">Transmembrane</keyword>
<gene>
    <name evidence="2" type="ordered locus">BFO_0797</name>
</gene>
<protein>
    <submittedName>
        <fullName evidence="2">Uncharacterized protein</fullName>
    </submittedName>
</protein>
<evidence type="ECO:0000313" key="2">
    <source>
        <dbReference type="EMBL" id="AEW22018.1"/>
    </source>
</evidence>
<sequence>MISSTIQPFYERMYVIIRQYLLIVFLSIQKKIALRQRFTCFFRLYIKIKVFLRR</sequence>
<dbReference type="EMBL" id="CP003191">
    <property type="protein sequence ID" value="AEW22018.1"/>
    <property type="molecule type" value="Genomic_DNA"/>
</dbReference>
<evidence type="ECO:0000256" key="1">
    <source>
        <dbReference type="SAM" id="Phobius"/>
    </source>
</evidence>
<evidence type="ECO:0000313" key="3">
    <source>
        <dbReference type="Proteomes" id="UP000005436"/>
    </source>
</evidence>
<keyword evidence="1" id="KW-0472">Membrane</keyword>
<reference evidence="3" key="1">
    <citation type="submission" date="2011-12" db="EMBL/GenBank/DDBJ databases">
        <title>Complete sequence of Tannerella forsythia ATCC 43037.</title>
        <authorList>
            <person name="Dewhirst F."/>
            <person name="Tanner A."/>
            <person name="Izard J."/>
            <person name="Brinkac L."/>
            <person name="Durkin A.S."/>
            <person name="Hostetler J."/>
            <person name="Shetty J."/>
            <person name="Torralba M."/>
            <person name="Gill S."/>
            <person name="Nelson K."/>
        </authorList>
    </citation>
    <scope>NUCLEOTIDE SEQUENCE [LARGE SCALE GENOMIC DNA]</scope>
    <source>
        <strain evidence="3">ATCC 43037 / JCM 10827 / CCUG 33226 / KCTC 5666 / FDC 338</strain>
    </source>
</reference>
<proteinExistence type="predicted"/>
<keyword evidence="1" id="KW-1133">Transmembrane helix</keyword>
<organism evidence="2 3">
    <name type="scientific">Tannerella forsythia (strain ATCC 43037 / JCM 10827 / CCUG 21028 A / KCTC 5666 / FDC 338)</name>
    <name type="common">Bacteroides forsythus</name>
    <dbReference type="NCBI Taxonomy" id="203275"/>
    <lineage>
        <taxon>Bacteria</taxon>
        <taxon>Pseudomonadati</taxon>
        <taxon>Bacteroidota</taxon>
        <taxon>Bacteroidia</taxon>
        <taxon>Bacteroidales</taxon>
        <taxon>Tannerellaceae</taxon>
        <taxon>Tannerella</taxon>
    </lineage>
</organism>
<dbReference type="HOGENOM" id="CLU_3048867_0_0_10"/>
<dbReference type="STRING" id="203275.BFO_0797"/>
<dbReference type="KEGG" id="tfo:BFO_0797"/>
<feature type="transmembrane region" description="Helical" evidence="1">
    <location>
        <begin position="12"/>
        <end position="28"/>
    </location>
</feature>
<accession>G8UNI4</accession>
<keyword evidence="3" id="KW-1185">Reference proteome</keyword>
<dbReference type="AlphaFoldDB" id="G8UNI4"/>
<dbReference type="Proteomes" id="UP000005436">
    <property type="component" value="Chromosome"/>
</dbReference>